<dbReference type="SUPFAM" id="SSF50249">
    <property type="entry name" value="Nucleic acid-binding proteins"/>
    <property type="match status" value="2"/>
</dbReference>
<protein>
    <recommendedName>
        <fullName evidence="5">S1 motif domain-containing protein</fullName>
    </recommendedName>
</protein>
<dbReference type="SMART" id="SM00316">
    <property type="entry name" value="S1"/>
    <property type="match status" value="3"/>
</dbReference>
<feature type="region of interest" description="Disordered" evidence="4">
    <location>
        <begin position="1"/>
        <end position="40"/>
    </location>
</feature>
<feature type="domain" description="S1 motif" evidence="5">
    <location>
        <begin position="267"/>
        <end position="336"/>
    </location>
</feature>
<comment type="caution">
    <text evidence="6">The sequence shown here is derived from an EMBL/GenBank/DDBJ whole genome shotgun (WGS) entry which is preliminary data.</text>
</comment>
<gene>
    <name evidence="6" type="ORF">WJX74_008111</name>
</gene>
<feature type="compositionally biased region" description="Polar residues" evidence="4">
    <location>
        <begin position="368"/>
        <end position="390"/>
    </location>
</feature>
<dbReference type="InterPro" id="IPR012340">
    <property type="entry name" value="NA-bd_OB-fold"/>
</dbReference>
<dbReference type="Pfam" id="PF00575">
    <property type="entry name" value="S1"/>
    <property type="match status" value="2"/>
</dbReference>
<evidence type="ECO:0000313" key="6">
    <source>
        <dbReference type="EMBL" id="KAK9827523.1"/>
    </source>
</evidence>
<proteinExistence type="inferred from homology"/>
<dbReference type="PROSITE" id="PS50126">
    <property type="entry name" value="S1"/>
    <property type="match status" value="3"/>
</dbReference>
<reference evidence="6 7" key="1">
    <citation type="journal article" date="2024" name="Nat. Commun.">
        <title>Phylogenomics reveals the evolutionary origins of lichenization in chlorophyte algae.</title>
        <authorList>
            <person name="Puginier C."/>
            <person name="Libourel C."/>
            <person name="Otte J."/>
            <person name="Skaloud P."/>
            <person name="Haon M."/>
            <person name="Grisel S."/>
            <person name="Petersen M."/>
            <person name="Berrin J.G."/>
            <person name="Delaux P.M."/>
            <person name="Dal Grande F."/>
            <person name="Keller J."/>
        </authorList>
    </citation>
    <scope>NUCLEOTIDE SEQUENCE [LARGE SCALE GENOMIC DNA]</scope>
    <source>
        <strain evidence="6 7">SAG 2145</strain>
    </source>
</reference>
<evidence type="ECO:0000313" key="7">
    <source>
        <dbReference type="Proteomes" id="UP001438707"/>
    </source>
</evidence>
<name>A0AAW1R127_9CHLO</name>
<dbReference type="GO" id="GO:1990904">
    <property type="term" value="C:ribonucleoprotein complex"/>
    <property type="evidence" value="ECO:0007669"/>
    <property type="project" value="UniProtKB-KW"/>
</dbReference>
<feature type="compositionally biased region" description="Acidic residues" evidence="4">
    <location>
        <begin position="58"/>
        <end position="69"/>
    </location>
</feature>
<sequence length="390" mass="42961">MSMTQQLHQRLPAKSVRFRPSRPVARQHQGSAHLSRRPLSRRTTVCQAAVLDAAPAETEAESAPEDSSELPEKSAQDLNDELYLEFNDLLTEGSKEFETGDTIMGVVTHTDKRGAYVDVGGKMSAFIQTDDITLGPLQKASQILAPGMKRQFMVTSKRMDDASFLSIKSLELDLVWQRAKQMQELKATIPVSIESQQRAGFLCKFDDLPSLTAFLPMSHAPEAIKNVEITGQKLDVKIIDCLRENSRLIVSNRAARSSDAVKNYKVGQVVEAVIRSIQPYGAFLELEGNNPGLLHISNVSQDRVSRMDSVMNIGDKIRAMVIMNENGGARLSLSTKALEPQAGDMLRNPGLVYEKAEEMAALFRERTQAATTSQDDPFASQGSTSESMDS</sequence>
<evidence type="ECO:0000256" key="1">
    <source>
        <dbReference type="ARBA" id="ARBA00006767"/>
    </source>
</evidence>
<dbReference type="GO" id="GO:0003729">
    <property type="term" value="F:mRNA binding"/>
    <property type="evidence" value="ECO:0007669"/>
    <property type="project" value="TreeGrafter"/>
</dbReference>
<dbReference type="InterPro" id="IPR050437">
    <property type="entry name" value="Ribos_protein_bS1-like"/>
</dbReference>
<evidence type="ECO:0000259" key="5">
    <source>
        <dbReference type="PROSITE" id="PS50126"/>
    </source>
</evidence>
<dbReference type="InterPro" id="IPR003029">
    <property type="entry name" value="S1_domain"/>
</dbReference>
<feature type="domain" description="S1 motif" evidence="5">
    <location>
        <begin position="186"/>
        <end position="253"/>
    </location>
</feature>
<evidence type="ECO:0000256" key="4">
    <source>
        <dbReference type="SAM" id="MobiDB-lite"/>
    </source>
</evidence>
<evidence type="ECO:0000256" key="3">
    <source>
        <dbReference type="ARBA" id="ARBA00023274"/>
    </source>
</evidence>
<dbReference type="GO" id="GO:0006412">
    <property type="term" value="P:translation"/>
    <property type="evidence" value="ECO:0007669"/>
    <property type="project" value="TreeGrafter"/>
</dbReference>
<keyword evidence="2" id="KW-0689">Ribosomal protein</keyword>
<keyword evidence="7" id="KW-1185">Reference proteome</keyword>
<dbReference type="GO" id="GO:0005840">
    <property type="term" value="C:ribosome"/>
    <property type="evidence" value="ECO:0007669"/>
    <property type="project" value="UniProtKB-KW"/>
</dbReference>
<dbReference type="GO" id="GO:0003735">
    <property type="term" value="F:structural constituent of ribosome"/>
    <property type="evidence" value="ECO:0007669"/>
    <property type="project" value="TreeGrafter"/>
</dbReference>
<dbReference type="Gene3D" id="2.40.50.140">
    <property type="entry name" value="Nucleic acid-binding proteins"/>
    <property type="match status" value="2"/>
</dbReference>
<dbReference type="PANTHER" id="PTHR10724:SF7">
    <property type="entry name" value="SMALL RIBOSOMAL SUBUNIT PROTEIN BS1C"/>
    <property type="match status" value="1"/>
</dbReference>
<feature type="region of interest" description="Disordered" evidence="4">
    <location>
        <begin position="364"/>
        <end position="390"/>
    </location>
</feature>
<evidence type="ECO:0000256" key="2">
    <source>
        <dbReference type="ARBA" id="ARBA00022980"/>
    </source>
</evidence>
<dbReference type="Proteomes" id="UP001438707">
    <property type="component" value="Unassembled WGS sequence"/>
</dbReference>
<feature type="region of interest" description="Disordered" evidence="4">
    <location>
        <begin position="55"/>
        <end position="75"/>
    </location>
</feature>
<feature type="domain" description="S1 motif" evidence="5">
    <location>
        <begin position="100"/>
        <end position="168"/>
    </location>
</feature>
<organism evidence="6 7">
    <name type="scientific">Apatococcus lobatus</name>
    <dbReference type="NCBI Taxonomy" id="904363"/>
    <lineage>
        <taxon>Eukaryota</taxon>
        <taxon>Viridiplantae</taxon>
        <taxon>Chlorophyta</taxon>
        <taxon>core chlorophytes</taxon>
        <taxon>Trebouxiophyceae</taxon>
        <taxon>Chlorellales</taxon>
        <taxon>Chlorellaceae</taxon>
        <taxon>Apatococcus</taxon>
    </lineage>
</organism>
<keyword evidence="3" id="KW-0687">Ribonucleoprotein</keyword>
<comment type="similarity">
    <text evidence="1">Belongs to the bacterial ribosomal protein bS1 family.</text>
</comment>
<accession>A0AAW1R127</accession>
<dbReference type="PANTHER" id="PTHR10724">
    <property type="entry name" value="30S RIBOSOMAL PROTEIN S1"/>
    <property type="match status" value="1"/>
</dbReference>
<dbReference type="EMBL" id="JALJOS010000018">
    <property type="protein sequence ID" value="KAK9827523.1"/>
    <property type="molecule type" value="Genomic_DNA"/>
</dbReference>
<dbReference type="AlphaFoldDB" id="A0AAW1R127"/>